<dbReference type="RefSeq" id="WP_035836959.1">
    <property type="nucleotide sequence ID" value="NZ_JACHBQ010000001.1"/>
</dbReference>
<sequence>MAFGLHHIEIWVGDLDSARESWGWLLAQLGWSVDQEWDNGTSWRCGDVYLVTTRPPALSGDTHDRRLPGLNHVALLGGAPADIDRLAGEAASHGWSSLYADRYPHAGGPAHYAVYLENEAGFKVEVVGASCPAQGSQLTRHRRS</sequence>
<evidence type="ECO:0000313" key="4">
    <source>
        <dbReference type="Proteomes" id="UP000029864"/>
    </source>
</evidence>
<dbReference type="InterPro" id="IPR037523">
    <property type="entry name" value="VOC_core"/>
</dbReference>
<protein>
    <submittedName>
        <fullName evidence="3">Catechol 2,3-dioxygenase-like lactoylglutathione lyase family enzyme</fullName>
    </submittedName>
    <submittedName>
        <fullName evidence="2">Glyoxalase</fullName>
    </submittedName>
</protein>
<evidence type="ECO:0000313" key="5">
    <source>
        <dbReference type="Proteomes" id="UP000561726"/>
    </source>
</evidence>
<dbReference type="GO" id="GO:0016829">
    <property type="term" value="F:lyase activity"/>
    <property type="evidence" value="ECO:0007669"/>
    <property type="project" value="UniProtKB-KW"/>
</dbReference>
<reference evidence="2 4" key="1">
    <citation type="submission" date="2014-08" db="EMBL/GenBank/DDBJ databases">
        <authorList>
            <person name="Sisinthy S."/>
        </authorList>
    </citation>
    <scope>NUCLEOTIDE SEQUENCE [LARGE SCALE GENOMIC DNA]</scope>
    <source>
        <strain evidence="2 4">RuG17</strain>
    </source>
</reference>
<dbReference type="AlphaFoldDB" id="A0A099J3B9"/>
<dbReference type="Proteomes" id="UP000029864">
    <property type="component" value="Unassembled WGS sequence"/>
</dbReference>
<evidence type="ECO:0000313" key="3">
    <source>
        <dbReference type="EMBL" id="MBB5641071.1"/>
    </source>
</evidence>
<comment type="caution">
    <text evidence="2">The sequence shown here is derived from an EMBL/GenBank/DDBJ whole genome shotgun (WGS) entry which is preliminary data.</text>
</comment>
<dbReference type="Proteomes" id="UP000561726">
    <property type="component" value="Unassembled WGS sequence"/>
</dbReference>
<dbReference type="PANTHER" id="PTHR36113">
    <property type="entry name" value="LYASE, PUTATIVE-RELATED-RELATED"/>
    <property type="match status" value="1"/>
</dbReference>
<dbReference type="Pfam" id="PF13669">
    <property type="entry name" value="Glyoxalase_4"/>
    <property type="match status" value="1"/>
</dbReference>
<accession>A0A099J3B9</accession>
<dbReference type="PROSITE" id="PS51819">
    <property type="entry name" value="VOC"/>
    <property type="match status" value="1"/>
</dbReference>
<dbReference type="InterPro" id="IPR051332">
    <property type="entry name" value="Fosfomycin_Res_Enzymes"/>
</dbReference>
<reference evidence="3 5" key="2">
    <citation type="submission" date="2020-08" db="EMBL/GenBank/DDBJ databases">
        <title>Sequencing the genomes of 1000 actinobacteria strains.</title>
        <authorList>
            <person name="Klenk H.-P."/>
        </authorList>
    </citation>
    <scope>NUCLEOTIDE SEQUENCE [LARGE SCALE GENOMIC DNA]</scope>
    <source>
        <strain evidence="3 5">DSM 21065</strain>
    </source>
</reference>
<dbReference type="InterPro" id="IPR029068">
    <property type="entry name" value="Glyas_Bleomycin-R_OHBP_Dase"/>
</dbReference>
<evidence type="ECO:0000259" key="1">
    <source>
        <dbReference type="PROSITE" id="PS51819"/>
    </source>
</evidence>
<dbReference type="GO" id="GO:0051213">
    <property type="term" value="F:dioxygenase activity"/>
    <property type="evidence" value="ECO:0007669"/>
    <property type="project" value="UniProtKB-KW"/>
</dbReference>
<dbReference type="EMBL" id="JPXF01000048">
    <property type="protein sequence ID" value="KGJ72929.1"/>
    <property type="molecule type" value="Genomic_DNA"/>
</dbReference>
<name>A0A099J3B9_9MICO</name>
<gene>
    <name evidence="3" type="ORF">BJ997_001619</name>
    <name evidence="2" type="ORF">GY21_11920</name>
</gene>
<organism evidence="2 4">
    <name type="scientific">Cryobacterium roopkundense</name>
    <dbReference type="NCBI Taxonomy" id="1001240"/>
    <lineage>
        <taxon>Bacteria</taxon>
        <taxon>Bacillati</taxon>
        <taxon>Actinomycetota</taxon>
        <taxon>Actinomycetes</taxon>
        <taxon>Micrococcales</taxon>
        <taxon>Microbacteriaceae</taxon>
        <taxon>Cryobacterium</taxon>
    </lineage>
</organism>
<dbReference type="EMBL" id="JACHBQ010000001">
    <property type="protein sequence ID" value="MBB5641071.1"/>
    <property type="molecule type" value="Genomic_DNA"/>
</dbReference>
<keyword evidence="4" id="KW-1185">Reference proteome</keyword>
<dbReference type="SUPFAM" id="SSF54593">
    <property type="entry name" value="Glyoxalase/Bleomycin resistance protein/Dihydroxybiphenyl dioxygenase"/>
    <property type="match status" value="1"/>
</dbReference>
<dbReference type="Gene3D" id="3.10.180.10">
    <property type="entry name" value="2,3-Dihydroxybiphenyl 1,2-Dioxygenase, domain 1"/>
    <property type="match status" value="1"/>
</dbReference>
<keyword evidence="3" id="KW-0456">Lyase</keyword>
<dbReference type="eggNOG" id="COG0346">
    <property type="taxonomic scope" value="Bacteria"/>
</dbReference>
<keyword evidence="3" id="KW-0223">Dioxygenase</keyword>
<feature type="domain" description="VOC" evidence="1">
    <location>
        <begin position="4"/>
        <end position="129"/>
    </location>
</feature>
<evidence type="ECO:0000313" key="2">
    <source>
        <dbReference type="EMBL" id="KGJ72929.1"/>
    </source>
</evidence>
<dbReference type="PANTHER" id="PTHR36113:SF6">
    <property type="entry name" value="FOSFOMYCIN RESISTANCE PROTEIN FOSX"/>
    <property type="match status" value="1"/>
</dbReference>
<proteinExistence type="predicted"/>
<dbReference type="OrthoDB" id="5296884at2"/>
<keyword evidence="3" id="KW-0560">Oxidoreductase</keyword>